<accession>A0ABP1BXW1</accession>
<feature type="compositionally biased region" description="Polar residues" evidence="1">
    <location>
        <begin position="1"/>
        <end position="13"/>
    </location>
</feature>
<reference evidence="2" key="1">
    <citation type="submission" date="2024-03" db="EMBL/GenBank/DDBJ databases">
        <authorList>
            <consortium name="ELIXIR-Norway"/>
            <consortium name="Elixir Norway"/>
        </authorList>
    </citation>
    <scope>NUCLEOTIDE SEQUENCE</scope>
</reference>
<name>A0ABP1BXW1_9BRYO</name>
<dbReference type="EMBL" id="OZ023709">
    <property type="protein sequence ID" value="CAK9881317.1"/>
    <property type="molecule type" value="Genomic_DNA"/>
</dbReference>
<proteinExistence type="predicted"/>
<feature type="region of interest" description="Disordered" evidence="1">
    <location>
        <begin position="1"/>
        <end position="60"/>
    </location>
</feature>
<gene>
    <name evidence="2" type="ORF">CSSPJE1EN2_LOCUS22680</name>
</gene>
<evidence type="ECO:0000313" key="3">
    <source>
        <dbReference type="Proteomes" id="UP001497522"/>
    </source>
</evidence>
<organism evidence="2 3">
    <name type="scientific">Sphagnum jensenii</name>
    <dbReference type="NCBI Taxonomy" id="128206"/>
    <lineage>
        <taxon>Eukaryota</taxon>
        <taxon>Viridiplantae</taxon>
        <taxon>Streptophyta</taxon>
        <taxon>Embryophyta</taxon>
        <taxon>Bryophyta</taxon>
        <taxon>Sphagnophytina</taxon>
        <taxon>Sphagnopsida</taxon>
        <taxon>Sphagnales</taxon>
        <taxon>Sphagnaceae</taxon>
        <taxon>Sphagnum</taxon>
    </lineage>
</organism>
<evidence type="ECO:0000313" key="2">
    <source>
        <dbReference type="EMBL" id="CAK9881317.1"/>
    </source>
</evidence>
<sequence>MVGCSSTHENSMQDGPPTFLEAHEMPPPTNKSHVKPLDKDSLAPSTSELAPPPLTQSSPTVQELLKQDDKKQFIHFVKMLAAEKNEWPVPPAPTVVCNTQNYDEATQGKIVESLNFDSHQDPEIEKVCYADVAAAARAAAESADCSVLSCNKRNRAWKGELPIEREVKIPSSIKVRQLKGMHSNIQMKGKFAVNASNDQDLNAIGFAESQDDKLRWQSSESKEPSGRFDINLGRPVNSYSAFSFSDNYKAHLLVM</sequence>
<keyword evidence="3" id="KW-1185">Reference proteome</keyword>
<evidence type="ECO:0000256" key="1">
    <source>
        <dbReference type="SAM" id="MobiDB-lite"/>
    </source>
</evidence>
<protein>
    <submittedName>
        <fullName evidence="2">Uncharacterized protein</fullName>
    </submittedName>
</protein>
<dbReference type="Proteomes" id="UP001497522">
    <property type="component" value="Chromosome 8"/>
</dbReference>